<reference evidence="2 3" key="1">
    <citation type="journal article" date="2024" name="BMC Biol.">
        <title>Comparative genomics of Ascetosporea gives new insight into the evolutionary basis for animal parasitism in Rhizaria.</title>
        <authorList>
            <person name="Hiltunen Thoren M."/>
            <person name="Onut-Brannstrom I."/>
            <person name="Alfjorden A."/>
            <person name="Peckova H."/>
            <person name="Swords F."/>
            <person name="Hooper C."/>
            <person name="Holzer A.S."/>
            <person name="Bass D."/>
            <person name="Burki F."/>
        </authorList>
    </citation>
    <scope>NUCLEOTIDE SEQUENCE [LARGE SCALE GENOMIC DNA]</scope>
    <source>
        <strain evidence="2">20-A016</strain>
    </source>
</reference>
<evidence type="ECO:0000259" key="1">
    <source>
        <dbReference type="Pfam" id="PF16558"/>
    </source>
</evidence>
<keyword evidence="3" id="KW-1185">Reference proteome</keyword>
<evidence type="ECO:0000313" key="3">
    <source>
        <dbReference type="Proteomes" id="UP001439008"/>
    </source>
</evidence>
<dbReference type="InterPro" id="IPR032353">
    <property type="entry name" value="AZUL"/>
</dbReference>
<evidence type="ECO:0000313" key="2">
    <source>
        <dbReference type="EMBL" id="MES1921695.1"/>
    </source>
</evidence>
<protein>
    <recommendedName>
        <fullName evidence="1">Ubiquitin-protein ligase E3A N-terminal zinc-binding domain-containing protein</fullName>
    </recommendedName>
</protein>
<dbReference type="Pfam" id="PF16558">
    <property type="entry name" value="AZUL"/>
    <property type="match status" value="1"/>
</dbReference>
<name>A0ABV2APW0_9EUKA</name>
<accession>A0ABV2APW0</accession>
<dbReference type="Gene3D" id="6.10.130.10">
    <property type="entry name" value="Ubiquitin-protein ligase E3A, N-terminal zinc-binding domain (AZUL)"/>
    <property type="match status" value="1"/>
</dbReference>
<proteinExistence type="predicted"/>
<comment type="caution">
    <text evidence="2">The sequence shown here is derived from an EMBL/GenBank/DDBJ whole genome shotgun (WGS) entry which is preliminary data.</text>
</comment>
<dbReference type="InterPro" id="IPR042556">
    <property type="entry name" value="AZUL_sf"/>
</dbReference>
<gene>
    <name evidence="2" type="ORF">MHBO_003225</name>
</gene>
<organism evidence="2 3">
    <name type="scientific">Bonamia ostreae</name>
    <dbReference type="NCBI Taxonomy" id="126728"/>
    <lineage>
        <taxon>Eukaryota</taxon>
        <taxon>Sar</taxon>
        <taxon>Rhizaria</taxon>
        <taxon>Endomyxa</taxon>
        <taxon>Ascetosporea</taxon>
        <taxon>Haplosporida</taxon>
        <taxon>Bonamia</taxon>
    </lineage>
</organism>
<dbReference type="Proteomes" id="UP001439008">
    <property type="component" value="Unassembled WGS sequence"/>
</dbReference>
<dbReference type="EMBL" id="JBDODL010001640">
    <property type="protein sequence ID" value="MES1921695.1"/>
    <property type="molecule type" value="Genomic_DNA"/>
</dbReference>
<feature type="domain" description="Ubiquitin-protein ligase E3A N-terminal zinc-binding" evidence="1">
    <location>
        <begin position="24"/>
        <end position="71"/>
    </location>
</feature>
<sequence>MSDMSNWNETANNKKSKNNEEQLKQLFQKAFNQFTSGCGRLLCENNYCASNPKFGLLSQSDAIKMALIQIRNRSSDFYICDIIESIKAQEISQNAKFGDFSQFVERSFSSVEILEISFLTDNGANCKEILSNKKSAIDYKGLEIAYEIILKNVFILNLV</sequence>